<reference evidence="3 4" key="1">
    <citation type="submission" date="2019-07" db="EMBL/GenBank/DDBJ databases">
        <title>Full genome sequence of Humibacter sp. WJ7-1.</title>
        <authorList>
            <person name="Im W.-T."/>
        </authorList>
    </citation>
    <scope>NUCLEOTIDE SEQUENCE [LARGE SCALE GENOMIC DNA]</scope>
    <source>
        <strain evidence="3 4">WJ7-1</strain>
    </source>
</reference>
<keyword evidence="1" id="KW-0812">Transmembrane</keyword>
<dbReference type="AlphaFoldDB" id="A0A5B8M3C4"/>
<evidence type="ECO:0008006" key="5">
    <source>
        <dbReference type="Google" id="ProtNLM"/>
    </source>
</evidence>
<dbReference type="SUPFAM" id="SSF51126">
    <property type="entry name" value="Pectin lyase-like"/>
    <property type="match status" value="1"/>
</dbReference>
<dbReference type="Gene3D" id="2.160.20.10">
    <property type="entry name" value="Single-stranded right-handed beta-helix, Pectin lyase-like"/>
    <property type="match status" value="1"/>
</dbReference>
<evidence type="ECO:0000313" key="4">
    <source>
        <dbReference type="Proteomes" id="UP000320216"/>
    </source>
</evidence>
<dbReference type="InterPro" id="IPR012334">
    <property type="entry name" value="Pectin_lyas_fold"/>
</dbReference>
<keyword evidence="4" id="KW-1185">Reference proteome</keyword>
<organism evidence="3 4">
    <name type="scientific">Humibacter ginsenosidimutans</name>
    <dbReference type="NCBI Taxonomy" id="2599293"/>
    <lineage>
        <taxon>Bacteria</taxon>
        <taxon>Bacillati</taxon>
        <taxon>Actinomycetota</taxon>
        <taxon>Actinomycetes</taxon>
        <taxon>Micrococcales</taxon>
        <taxon>Microbacteriaceae</taxon>
        <taxon>Humibacter</taxon>
    </lineage>
</organism>
<dbReference type="InterPro" id="IPR011050">
    <property type="entry name" value="Pectin_lyase_fold/virulence"/>
</dbReference>
<keyword evidence="1" id="KW-0472">Membrane</keyword>
<gene>
    <name evidence="3" type="ORF">FPZ11_05445</name>
</gene>
<proteinExistence type="predicted"/>
<name>A0A5B8M3C4_9MICO</name>
<dbReference type="EMBL" id="CP042305">
    <property type="protein sequence ID" value="QDZ14285.1"/>
    <property type="molecule type" value="Genomic_DNA"/>
</dbReference>
<evidence type="ECO:0000256" key="2">
    <source>
        <dbReference type="SAM" id="SignalP"/>
    </source>
</evidence>
<evidence type="ECO:0000313" key="3">
    <source>
        <dbReference type="EMBL" id="QDZ14285.1"/>
    </source>
</evidence>
<keyword evidence="2" id="KW-0732">Signal</keyword>
<keyword evidence="1" id="KW-1133">Transmembrane helix</keyword>
<feature type="chain" id="PRO_5038613122" description="Right handed beta helix domain-containing protein" evidence="2">
    <location>
        <begin position="21"/>
        <end position="449"/>
    </location>
</feature>
<dbReference type="OrthoDB" id="339817at2"/>
<dbReference type="Proteomes" id="UP000320216">
    <property type="component" value="Chromosome"/>
</dbReference>
<accession>A0A5B8M3C4</accession>
<feature type="signal peptide" evidence="2">
    <location>
        <begin position="1"/>
        <end position="20"/>
    </location>
</feature>
<sequence>MYAIRSIPALLARWAPAALAVFVLCAPADAPAVAGPASGAGSASAGLAADSVTRVVTVSPGDDVNAAITRAEPGDTVLLSAGSYPGPLLVDNAVTLDSGDATVTALDGLPAVEVGAVGATLESLTVTCDSAVDSTGIRVTADRVSVIDTSVLQCAHGVELNGATDAYLQGDDVLGSRGDGSGVGVVADDADRLTVFDDTFEDDDTGVVVRHTSAPAFDSNTFSRIGTAVALLAVDDAVVSETRVGGAEKDAVLISGADGAEITGFDGDGSDAAVQLSAADGPSSVVSLENANLARFAVGLQVDAHSIDDAVTVLGSRFDGVTRAGIAVAAGSGGTVDAAIDDFFGGCGPEAPAHSYDGGGVLVDDPSLAVSFLRHNCTPPAAAGSAGGASSSASVAGASSGGAVDEGDSDNGVPWKAIGSVLVTGGVALLLAGCAVGVLYAMRRGRSPR</sequence>
<feature type="transmembrane region" description="Helical" evidence="1">
    <location>
        <begin position="417"/>
        <end position="442"/>
    </location>
</feature>
<dbReference type="KEGG" id="huw:FPZ11_05445"/>
<evidence type="ECO:0000256" key="1">
    <source>
        <dbReference type="SAM" id="Phobius"/>
    </source>
</evidence>
<protein>
    <recommendedName>
        <fullName evidence="5">Right handed beta helix domain-containing protein</fullName>
    </recommendedName>
</protein>
<dbReference type="RefSeq" id="WP_146319030.1">
    <property type="nucleotide sequence ID" value="NZ_CP042305.1"/>
</dbReference>